<dbReference type="Pfam" id="PF07722">
    <property type="entry name" value="Peptidase_C26"/>
    <property type="match status" value="1"/>
</dbReference>
<reference evidence="2 3" key="1">
    <citation type="submission" date="2020-06" db="EMBL/GenBank/DDBJ databases">
        <title>Schlegella sp. ID0723 isolated from air conditioner.</title>
        <authorList>
            <person name="Kim D.Y."/>
            <person name="Kim D.-U."/>
        </authorList>
    </citation>
    <scope>NUCLEOTIDE SEQUENCE [LARGE SCALE GENOMIC DNA]</scope>
    <source>
        <strain evidence="2 3">ID0723</strain>
    </source>
</reference>
<protein>
    <submittedName>
        <fullName evidence="2">Gamma-glutamyl-gamma-aminobutyrate hydrolase family protein</fullName>
    </submittedName>
</protein>
<dbReference type="EMBL" id="JABWMJ010000003">
    <property type="protein sequence ID" value="NUZ05842.1"/>
    <property type="molecule type" value="Genomic_DNA"/>
</dbReference>
<feature type="compositionally biased region" description="Low complexity" evidence="1">
    <location>
        <begin position="1"/>
        <end position="32"/>
    </location>
</feature>
<evidence type="ECO:0000256" key="1">
    <source>
        <dbReference type="SAM" id="MobiDB-lite"/>
    </source>
</evidence>
<keyword evidence="2" id="KW-0378">Hydrolase</keyword>
<evidence type="ECO:0000313" key="2">
    <source>
        <dbReference type="EMBL" id="NUZ05842.1"/>
    </source>
</evidence>
<accession>A0A7Y6NML6</accession>
<dbReference type="AlphaFoldDB" id="A0A7Y6NML6"/>
<evidence type="ECO:0000313" key="3">
    <source>
        <dbReference type="Proteomes" id="UP000529637"/>
    </source>
</evidence>
<sequence length="87" mass="8903">MFPTPSRSSSSRTATGCSDSSGATSSPSLASTRCGAARDAPIEPDGVLDALLGEPVIDVDSLHGQVVDRLASGLRVEARGFRASRLT</sequence>
<name>A0A7Y6NML6_9BURK</name>
<organism evidence="2 3">
    <name type="scientific">Piscinibacter koreensis</name>
    <dbReference type="NCBI Taxonomy" id="2742824"/>
    <lineage>
        <taxon>Bacteria</taxon>
        <taxon>Pseudomonadati</taxon>
        <taxon>Pseudomonadota</taxon>
        <taxon>Betaproteobacteria</taxon>
        <taxon>Burkholderiales</taxon>
        <taxon>Sphaerotilaceae</taxon>
        <taxon>Piscinibacter</taxon>
    </lineage>
</organism>
<dbReference type="Proteomes" id="UP000529637">
    <property type="component" value="Unassembled WGS sequence"/>
</dbReference>
<comment type="caution">
    <text evidence="2">The sequence shown here is derived from an EMBL/GenBank/DDBJ whole genome shotgun (WGS) entry which is preliminary data.</text>
</comment>
<dbReference type="InterPro" id="IPR011697">
    <property type="entry name" value="Peptidase_C26"/>
</dbReference>
<feature type="region of interest" description="Disordered" evidence="1">
    <location>
        <begin position="1"/>
        <end position="37"/>
    </location>
</feature>
<dbReference type="RefSeq" id="WP_176068483.1">
    <property type="nucleotide sequence ID" value="NZ_JABWMJ010000003.1"/>
</dbReference>
<dbReference type="GO" id="GO:0016787">
    <property type="term" value="F:hydrolase activity"/>
    <property type="evidence" value="ECO:0007669"/>
    <property type="project" value="UniProtKB-KW"/>
</dbReference>
<keyword evidence="3" id="KW-1185">Reference proteome</keyword>
<gene>
    <name evidence="2" type="ORF">HQN59_08700</name>
</gene>
<proteinExistence type="predicted"/>